<dbReference type="EMBL" id="JADBJN010000004">
    <property type="protein sequence ID" value="KAG5669069.1"/>
    <property type="molecule type" value="Genomic_DNA"/>
</dbReference>
<name>A0A9J6BGY2_POLVA</name>
<dbReference type="Proteomes" id="UP001107558">
    <property type="component" value="Chromosome 4"/>
</dbReference>
<organism evidence="1 2">
    <name type="scientific">Polypedilum vanderplanki</name>
    <name type="common">Sleeping chironomid midge</name>
    <dbReference type="NCBI Taxonomy" id="319348"/>
    <lineage>
        <taxon>Eukaryota</taxon>
        <taxon>Metazoa</taxon>
        <taxon>Ecdysozoa</taxon>
        <taxon>Arthropoda</taxon>
        <taxon>Hexapoda</taxon>
        <taxon>Insecta</taxon>
        <taxon>Pterygota</taxon>
        <taxon>Neoptera</taxon>
        <taxon>Endopterygota</taxon>
        <taxon>Diptera</taxon>
        <taxon>Nematocera</taxon>
        <taxon>Chironomoidea</taxon>
        <taxon>Chironomidae</taxon>
        <taxon>Chironominae</taxon>
        <taxon>Polypedilum</taxon>
        <taxon>Polypedilum</taxon>
    </lineage>
</organism>
<comment type="caution">
    <text evidence="1">The sequence shown here is derived from an EMBL/GenBank/DDBJ whole genome shotgun (WGS) entry which is preliminary data.</text>
</comment>
<evidence type="ECO:0000313" key="2">
    <source>
        <dbReference type="Proteomes" id="UP001107558"/>
    </source>
</evidence>
<accession>A0A9J6BGY2</accession>
<reference evidence="1" key="1">
    <citation type="submission" date="2021-03" db="EMBL/GenBank/DDBJ databases">
        <title>Chromosome level genome of the anhydrobiotic midge Polypedilum vanderplanki.</title>
        <authorList>
            <person name="Yoshida Y."/>
            <person name="Kikawada T."/>
            <person name="Gusev O."/>
        </authorList>
    </citation>
    <scope>NUCLEOTIDE SEQUENCE</scope>
    <source>
        <strain evidence="1">NIAS01</strain>
        <tissue evidence="1">Whole body or cell culture</tissue>
    </source>
</reference>
<dbReference type="AlphaFoldDB" id="A0A9J6BGY2"/>
<sequence>MIISMNKITAQNQNLENQILTDLTYKPIGPKTTKEPWFDCGHTLMRIYIYPQNCCNYPKLTIKYITDQACRSFCTNWDCVLFCYNNVFKFYDNGKVVHQNVAKLFKNHFIRHKNDSMEYWMKVIDSAVTYCGSVITNNTYNNKFEILFTCIYFYLYLNCPQYEDYYVCKIIDEYIKEPRNCYNQTILYHSMDIWYMMDLETRERIMKEEHDCDEYFRILPHPYECTKYPVNIYLFLPKNECEIECTGNEDFDFCYYSCINQKFNLVSNMTSNFNNFWTFFAGNFNPVTEEEKKKWQNVLVLSLRNCIHHFSYDLLRGRKKEEPMIVSQIIECIFQQNFLSYPINETNYLCPLLKNFVSNPTFCHHTDLKLFPAKFWRLDRDIRAEANAKN</sequence>
<protein>
    <submittedName>
        <fullName evidence="1">Uncharacterized protein</fullName>
    </submittedName>
</protein>
<gene>
    <name evidence="1" type="ORF">PVAND_016969</name>
</gene>
<proteinExistence type="predicted"/>
<keyword evidence="2" id="KW-1185">Reference proteome</keyword>
<evidence type="ECO:0000313" key="1">
    <source>
        <dbReference type="EMBL" id="KAG5669069.1"/>
    </source>
</evidence>